<gene>
    <name evidence="2" type="ORF">ENJ51_12685</name>
</gene>
<evidence type="ECO:0000313" key="2">
    <source>
        <dbReference type="EMBL" id="HFC93657.1"/>
    </source>
</evidence>
<feature type="domain" description="Transglycosylase SLT" evidence="1">
    <location>
        <begin position="18"/>
        <end position="146"/>
    </location>
</feature>
<dbReference type="Gene3D" id="1.10.530.10">
    <property type="match status" value="1"/>
</dbReference>
<organism evidence="2">
    <name type="scientific">Leucothrix mucor</name>
    <dbReference type="NCBI Taxonomy" id="45248"/>
    <lineage>
        <taxon>Bacteria</taxon>
        <taxon>Pseudomonadati</taxon>
        <taxon>Pseudomonadota</taxon>
        <taxon>Gammaproteobacteria</taxon>
        <taxon>Thiotrichales</taxon>
        <taxon>Thiotrichaceae</taxon>
        <taxon>Leucothrix</taxon>
    </lineage>
</organism>
<dbReference type="InterPro" id="IPR045795">
    <property type="entry name" value="SLT_4"/>
</dbReference>
<comment type="caution">
    <text evidence="2">The sequence shown here is derived from an EMBL/GenBank/DDBJ whole genome shotgun (WGS) entry which is preliminary data.</text>
</comment>
<dbReference type="Proteomes" id="UP000885750">
    <property type="component" value="Unassembled WGS sequence"/>
</dbReference>
<dbReference type="InterPro" id="IPR023346">
    <property type="entry name" value="Lysozyme-like_dom_sf"/>
</dbReference>
<dbReference type="EMBL" id="DRMS01000480">
    <property type="protein sequence ID" value="HFC93657.1"/>
    <property type="molecule type" value="Genomic_DNA"/>
</dbReference>
<feature type="non-terminal residue" evidence="2">
    <location>
        <position position="147"/>
    </location>
</feature>
<dbReference type="SUPFAM" id="SSF53955">
    <property type="entry name" value="Lysozyme-like"/>
    <property type="match status" value="1"/>
</dbReference>
<dbReference type="CDD" id="cd00442">
    <property type="entry name" value="Lyz-like"/>
    <property type="match status" value="1"/>
</dbReference>
<dbReference type="AlphaFoldDB" id="A0A7V2T1Z5"/>
<sequence length="147" mass="16854">MKRTLFEITLVGIVAWLVWALLTGDQPPRNTHNICDIFAEKKHWYSAAKQASKKWNVPITVPMAMMFQESSFRQDATPPMRTLFGIIPIGRKSSAYGFSQALDLTWDDYKTDTNNLLASRSDFADSIDFMGWFINKTNQINKISRTN</sequence>
<name>A0A7V2T1Z5_LEUMU</name>
<accession>A0A7V2T1Z5</accession>
<evidence type="ECO:0000259" key="1">
    <source>
        <dbReference type="Pfam" id="PF19489"/>
    </source>
</evidence>
<dbReference type="Pfam" id="PF19489">
    <property type="entry name" value="SLT_4"/>
    <property type="match status" value="1"/>
</dbReference>
<reference evidence="2" key="1">
    <citation type="journal article" date="2020" name="mSystems">
        <title>Genome- and Community-Level Interaction Insights into Carbon Utilization and Element Cycling Functions of Hydrothermarchaeota in Hydrothermal Sediment.</title>
        <authorList>
            <person name="Zhou Z."/>
            <person name="Liu Y."/>
            <person name="Xu W."/>
            <person name="Pan J."/>
            <person name="Luo Z.H."/>
            <person name="Li M."/>
        </authorList>
    </citation>
    <scope>NUCLEOTIDE SEQUENCE [LARGE SCALE GENOMIC DNA]</scope>
    <source>
        <strain evidence="2">HyVt-493</strain>
    </source>
</reference>
<protein>
    <recommendedName>
        <fullName evidence="1">Transglycosylase SLT domain-containing protein</fullName>
    </recommendedName>
</protein>
<proteinExistence type="predicted"/>